<dbReference type="AlphaFoldDB" id="A0AAD4YYK3"/>
<protein>
    <submittedName>
        <fullName evidence="1">Uncharacterized protein</fullName>
    </submittedName>
</protein>
<evidence type="ECO:0000313" key="1">
    <source>
        <dbReference type="EMBL" id="KAI5326241.1"/>
    </source>
</evidence>
<accession>A0AAD4YYK3</accession>
<dbReference type="EMBL" id="JAJFAZ020000006">
    <property type="protein sequence ID" value="KAI5326241.1"/>
    <property type="molecule type" value="Genomic_DNA"/>
</dbReference>
<gene>
    <name evidence="1" type="ORF">L3X38_035315</name>
</gene>
<organism evidence="1 2">
    <name type="scientific">Prunus dulcis</name>
    <name type="common">Almond</name>
    <name type="synonym">Amygdalus dulcis</name>
    <dbReference type="NCBI Taxonomy" id="3755"/>
    <lineage>
        <taxon>Eukaryota</taxon>
        <taxon>Viridiplantae</taxon>
        <taxon>Streptophyta</taxon>
        <taxon>Embryophyta</taxon>
        <taxon>Tracheophyta</taxon>
        <taxon>Spermatophyta</taxon>
        <taxon>Magnoliopsida</taxon>
        <taxon>eudicotyledons</taxon>
        <taxon>Gunneridae</taxon>
        <taxon>Pentapetalae</taxon>
        <taxon>rosids</taxon>
        <taxon>fabids</taxon>
        <taxon>Rosales</taxon>
        <taxon>Rosaceae</taxon>
        <taxon>Amygdaloideae</taxon>
        <taxon>Amygdaleae</taxon>
        <taxon>Prunus</taxon>
    </lineage>
</organism>
<name>A0AAD4YYK3_PRUDU</name>
<evidence type="ECO:0000313" key="2">
    <source>
        <dbReference type="Proteomes" id="UP001054821"/>
    </source>
</evidence>
<comment type="caution">
    <text evidence="1">The sequence shown here is derived from an EMBL/GenBank/DDBJ whole genome shotgun (WGS) entry which is preliminary data.</text>
</comment>
<sequence>MTYTCYYMQEKRSGMTYQTIRSFICVK</sequence>
<dbReference type="Proteomes" id="UP001054821">
    <property type="component" value="Chromosome 6"/>
</dbReference>
<proteinExistence type="predicted"/>
<reference evidence="1 2" key="1">
    <citation type="journal article" date="2022" name="G3 (Bethesda)">
        <title>Whole-genome sequence and methylome profiling of the almond [Prunus dulcis (Mill.) D.A. Webb] cultivar 'Nonpareil'.</title>
        <authorList>
            <person name="D'Amico-Willman K.M."/>
            <person name="Ouma W.Z."/>
            <person name="Meulia T."/>
            <person name="Sideli G.M."/>
            <person name="Gradziel T.M."/>
            <person name="Fresnedo-Ramirez J."/>
        </authorList>
    </citation>
    <scope>NUCLEOTIDE SEQUENCE [LARGE SCALE GENOMIC DNA]</scope>
    <source>
        <strain evidence="1">Clone GOH B32 T37-40</strain>
    </source>
</reference>
<keyword evidence="2" id="KW-1185">Reference proteome</keyword>